<comment type="caution">
    <text evidence="1">The sequence shown here is derived from an EMBL/GenBank/DDBJ whole genome shotgun (WGS) entry which is preliminary data.</text>
</comment>
<organism evidence="1 2">
    <name type="scientific">Auriscalpium vulgare</name>
    <dbReference type="NCBI Taxonomy" id="40419"/>
    <lineage>
        <taxon>Eukaryota</taxon>
        <taxon>Fungi</taxon>
        <taxon>Dikarya</taxon>
        <taxon>Basidiomycota</taxon>
        <taxon>Agaricomycotina</taxon>
        <taxon>Agaricomycetes</taxon>
        <taxon>Russulales</taxon>
        <taxon>Auriscalpiaceae</taxon>
        <taxon>Auriscalpium</taxon>
    </lineage>
</organism>
<gene>
    <name evidence="1" type="ORF">FA95DRAFT_1207284</name>
</gene>
<keyword evidence="2" id="KW-1185">Reference proteome</keyword>
<evidence type="ECO:0000313" key="1">
    <source>
        <dbReference type="EMBL" id="KAI0047586.1"/>
    </source>
</evidence>
<protein>
    <submittedName>
        <fullName evidence="1">Uncharacterized protein</fullName>
    </submittedName>
</protein>
<dbReference type="EMBL" id="MU275901">
    <property type="protein sequence ID" value="KAI0047586.1"/>
    <property type="molecule type" value="Genomic_DNA"/>
</dbReference>
<sequence>MRTHIAHIHTVTCLSFNPLSSDEARNWPCRRYAAFFSSDAVQCRELRARLLDSPQLSRPVYSSDALRHAFILTIFSGHSEDAPWPTPPTTLSPPLCMQRNEASPHATLVTDIIRPLDAHRCMLVVRETPGESADVVRFAAASRNVQIGPRTAEYDAGKRRRSTLVP</sequence>
<evidence type="ECO:0000313" key="2">
    <source>
        <dbReference type="Proteomes" id="UP000814033"/>
    </source>
</evidence>
<reference evidence="1" key="2">
    <citation type="journal article" date="2022" name="New Phytol.">
        <title>Evolutionary transition to the ectomycorrhizal habit in the genomes of a hyperdiverse lineage of mushroom-forming fungi.</title>
        <authorList>
            <person name="Looney B."/>
            <person name="Miyauchi S."/>
            <person name="Morin E."/>
            <person name="Drula E."/>
            <person name="Courty P.E."/>
            <person name="Kohler A."/>
            <person name="Kuo A."/>
            <person name="LaButti K."/>
            <person name="Pangilinan J."/>
            <person name="Lipzen A."/>
            <person name="Riley R."/>
            <person name="Andreopoulos W."/>
            <person name="He G."/>
            <person name="Johnson J."/>
            <person name="Nolan M."/>
            <person name="Tritt A."/>
            <person name="Barry K.W."/>
            <person name="Grigoriev I.V."/>
            <person name="Nagy L.G."/>
            <person name="Hibbett D."/>
            <person name="Henrissat B."/>
            <person name="Matheny P.B."/>
            <person name="Labbe J."/>
            <person name="Martin F.M."/>
        </authorList>
    </citation>
    <scope>NUCLEOTIDE SEQUENCE</scope>
    <source>
        <strain evidence="1">FP105234-sp</strain>
    </source>
</reference>
<accession>A0ACB8RUX3</accession>
<proteinExistence type="predicted"/>
<name>A0ACB8RUX3_9AGAM</name>
<reference evidence="1" key="1">
    <citation type="submission" date="2021-02" db="EMBL/GenBank/DDBJ databases">
        <authorList>
            <consortium name="DOE Joint Genome Institute"/>
            <person name="Ahrendt S."/>
            <person name="Looney B.P."/>
            <person name="Miyauchi S."/>
            <person name="Morin E."/>
            <person name="Drula E."/>
            <person name="Courty P.E."/>
            <person name="Chicoki N."/>
            <person name="Fauchery L."/>
            <person name="Kohler A."/>
            <person name="Kuo A."/>
            <person name="Labutti K."/>
            <person name="Pangilinan J."/>
            <person name="Lipzen A."/>
            <person name="Riley R."/>
            <person name="Andreopoulos W."/>
            <person name="He G."/>
            <person name="Johnson J."/>
            <person name="Barry K.W."/>
            <person name="Grigoriev I.V."/>
            <person name="Nagy L."/>
            <person name="Hibbett D."/>
            <person name="Henrissat B."/>
            <person name="Matheny P.B."/>
            <person name="Labbe J."/>
            <person name="Martin F."/>
        </authorList>
    </citation>
    <scope>NUCLEOTIDE SEQUENCE</scope>
    <source>
        <strain evidence="1">FP105234-sp</strain>
    </source>
</reference>
<dbReference type="Proteomes" id="UP000814033">
    <property type="component" value="Unassembled WGS sequence"/>
</dbReference>